<evidence type="ECO:0000256" key="5">
    <source>
        <dbReference type="ARBA" id="ARBA00022771"/>
    </source>
</evidence>
<evidence type="ECO:0000256" key="6">
    <source>
        <dbReference type="ARBA" id="ARBA00022786"/>
    </source>
</evidence>
<name>A0A3P6FMZ4_BRAOL</name>
<evidence type="ECO:0000259" key="9">
    <source>
        <dbReference type="PROSITE" id="PS50089"/>
    </source>
</evidence>
<dbReference type="GO" id="GO:0008270">
    <property type="term" value="F:zinc ion binding"/>
    <property type="evidence" value="ECO:0007669"/>
    <property type="project" value="UniProtKB-KW"/>
</dbReference>
<keyword evidence="3" id="KW-0808">Transferase</keyword>
<dbReference type="Gene3D" id="3.30.40.10">
    <property type="entry name" value="Zinc/RING finger domain, C3HC4 (zinc finger)"/>
    <property type="match status" value="1"/>
</dbReference>
<keyword evidence="5 8" id="KW-0863">Zinc-finger</keyword>
<dbReference type="SMART" id="SM00184">
    <property type="entry name" value="RING"/>
    <property type="match status" value="1"/>
</dbReference>
<protein>
    <recommendedName>
        <fullName evidence="2">RING-type E3 ubiquitin transferase</fullName>
        <ecNumber evidence="2">2.3.2.27</ecNumber>
    </recommendedName>
</protein>
<gene>
    <name evidence="10" type="ORF">BOLC8T46859H</name>
</gene>
<organism evidence="10">
    <name type="scientific">Brassica oleracea</name>
    <name type="common">Wild cabbage</name>
    <dbReference type="NCBI Taxonomy" id="3712"/>
    <lineage>
        <taxon>Eukaryota</taxon>
        <taxon>Viridiplantae</taxon>
        <taxon>Streptophyta</taxon>
        <taxon>Embryophyta</taxon>
        <taxon>Tracheophyta</taxon>
        <taxon>Spermatophyta</taxon>
        <taxon>Magnoliopsida</taxon>
        <taxon>eudicotyledons</taxon>
        <taxon>Gunneridae</taxon>
        <taxon>Pentapetalae</taxon>
        <taxon>rosids</taxon>
        <taxon>malvids</taxon>
        <taxon>Brassicales</taxon>
        <taxon>Brassicaceae</taxon>
        <taxon>Brassiceae</taxon>
        <taxon>Brassica</taxon>
    </lineage>
</organism>
<evidence type="ECO:0000313" key="10">
    <source>
        <dbReference type="EMBL" id="VDD53630.1"/>
    </source>
</evidence>
<dbReference type="InterPro" id="IPR001841">
    <property type="entry name" value="Znf_RING"/>
</dbReference>
<feature type="domain" description="RING-type" evidence="9">
    <location>
        <begin position="57"/>
        <end position="98"/>
    </location>
</feature>
<accession>A0A3P6FMZ4</accession>
<dbReference type="InterPro" id="IPR045191">
    <property type="entry name" value="MBR1/2-like"/>
</dbReference>
<dbReference type="EMBL" id="LR031879">
    <property type="protein sequence ID" value="VDD53630.1"/>
    <property type="molecule type" value="Genomic_DNA"/>
</dbReference>
<proteinExistence type="predicted"/>
<dbReference type="EC" id="2.3.2.27" evidence="2"/>
<comment type="catalytic activity">
    <reaction evidence="1">
        <text>S-ubiquitinyl-[E2 ubiquitin-conjugating enzyme]-L-cysteine + [acceptor protein]-L-lysine = [E2 ubiquitin-conjugating enzyme]-L-cysteine + N(6)-ubiquitinyl-[acceptor protein]-L-lysine.</text>
        <dbReference type="EC" id="2.3.2.27"/>
    </reaction>
</comment>
<dbReference type="PANTHER" id="PTHR22937">
    <property type="entry name" value="E3 UBIQUITIN-PROTEIN LIGASE RNF165"/>
    <property type="match status" value="1"/>
</dbReference>
<evidence type="ECO:0000256" key="8">
    <source>
        <dbReference type="PROSITE-ProRule" id="PRU00175"/>
    </source>
</evidence>
<reference evidence="10" key="1">
    <citation type="submission" date="2018-11" db="EMBL/GenBank/DDBJ databases">
        <authorList>
            <consortium name="Genoscope - CEA"/>
            <person name="William W."/>
        </authorList>
    </citation>
    <scope>NUCLEOTIDE SEQUENCE</scope>
</reference>
<evidence type="ECO:0000256" key="1">
    <source>
        <dbReference type="ARBA" id="ARBA00000900"/>
    </source>
</evidence>
<evidence type="ECO:0000256" key="7">
    <source>
        <dbReference type="ARBA" id="ARBA00022833"/>
    </source>
</evidence>
<dbReference type="SUPFAM" id="SSF57850">
    <property type="entry name" value="RING/U-box"/>
    <property type="match status" value="1"/>
</dbReference>
<dbReference type="Pfam" id="PF13639">
    <property type="entry name" value="zf-RING_2"/>
    <property type="match status" value="1"/>
</dbReference>
<evidence type="ECO:0000256" key="4">
    <source>
        <dbReference type="ARBA" id="ARBA00022723"/>
    </source>
</evidence>
<dbReference type="InterPro" id="IPR013083">
    <property type="entry name" value="Znf_RING/FYVE/PHD"/>
</dbReference>
<sequence length="102" mass="11629">MNEARANINTLANDLQVTLTIKNYNPNATSRLDVDLIITDLEGTNRPPTMEEVNDMCIVCFGNYSQHNNLCTLTCGHSFHFACIDQWLRRNISCPIRRESNL</sequence>
<dbReference type="PANTHER" id="PTHR22937:SF65">
    <property type="entry name" value="E3 UBIQUITIN-PROTEIN LIGASE ARK2C"/>
    <property type="match status" value="1"/>
</dbReference>
<keyword evidence="6" id="KW-0833">Ubl conjugation pathway</keyword>
<dbReference type="GO" id="GO:0061630">
    <property type="term" value="F:ubiquitin protein ligase activity"/>
    <property type="evidence" value="ECO:0007669"/>
    <property type="project" value="UniProtKB-EC"/>
</dbReference>
<evidence type="ECO:0000256" key="3">
    <source>
        <dbReference type="ARBA" id="ARBA00022679"/>
    </source>
</evidence>
<keyword evidence="4" id="KW-0479">Metal-binding</keyword>
<dbReference type="AlphaFoldDB" id="A0A3P6FMZ4"/>
<keyword evidence="7" id="KW-0862">Zinc</keyword>
<dbReference type="PROSITE" id="PS50089">
    <property type="entry name" value="ZF_RING_2"/>
    <property type="match status" value="1"/>
</dbReference>
<evidence type="ECO:0000256" key="2">
    <source>
        <dbReference type="ARBA" id="ARBA00012483"/>
    </source>
</evidence>